<dbReference type="Proteomes" id="UP000070501">
    <property type="component" value="Unassembled WGS sequence"/>
</dbReference>
<keyword evidence="3" id="KW-1185">Reference proteome</keyword>
<evidence type="ECO:0000256" key="1">
    <source>
        <dbReference type="SAM" id="MobiDB-lite"/>
    </source>
</evidence>
<evidence type="ECO:0000313" key="3">
    <source>
        <dbReference type="Proteomes" id="UP000070501"/>
    </source>
</evidence>
<sequence length="239" mass="25683">MSLAGSLPHCPTTSCTSCLLRALFWEKAAQSPRLGTCVVTPARMSSEVSWPCMRYRAHGELSVATRDRPHLEALVTPQDYRVFGVAWVSIESAPTALPACEPCPKRPARDCSPARGATGSVIEGPALFTEYGENNGDCQRLCGMGSQHRIVDRRGRTTVQDVHESETGTPSMLWAAYQRLGATPVGELTAGKDDGQDASEHSPCWATEISPRHAPWPSCQHANRSAAGQGSTVVVTAPR</sequence>
<feature type="region of interest" description="Disordered" evidence="1">
    <location>
        <begin position="219"/>
        <end position="239"/>
    </location>
</feature>
<dbReference type="EMBL" id="KQ964246">
    <property type="protein sequence ID" value="KXJ95080.1"/>
    <property type="molecule type" value="Genomic_DNA"/>
</dbReference>
<organism evidence="2 3">
    <name type="scientific">Microdochium bolleyi</name>
    <dbReference type="NCBI Taxonomy" id="196109"/>
    <lineage>
        <taxon>Eukaryota</taxon>
        <taxon>Fungi</taxon>
        <taxon>Dikarya</taxon>
        <taxon>Ascomycota</taxon>
        <taxon>Pezizomycotina</taxon>
        <taxon>Sordariomycetes</taxon>
        <taxon>Xylariomycetidae</taxon>
        <taxon>Xylariales</taxon>
        <taxon>Microdochiaceae</taxon>
        <taxon>Microdochium</taxon>
    </lineage>
</organism>
<dbReference type="InParanoid" id="A0A136JD56"/>
<proteinExistence type="predicted"/>
<dbReference type="AlphaFoldDB" id="A0A136JD56"/>
<name>A0A136JD56_9PEZI</name>
<feature type="compositionally biased region" description="Polar residues" evidence="1">
    <location>
        <begin position="220"/>
        <end position="239"/>
    </location>
</feature>
<evidence type="ECO:0000313" key="2">
    <source>
        <dbReference type="EMBL" id="KXJ95080.1"/>
    </source>
</evidence>
<gene>
    <name evidence="2" type="ORF">Micbo1qcDRAFT_171502</name>
</gene>
<accession>A0A136JD56</accession>
<reference evidence="3" key="1">
    <citation type="submission" date="2016-02" db="EMBL/GenBank/DDBJ databases">
        <title>Draft genome sequence of Microdochium bolleyi, a fungal endophyte of beachgrass.</title>
        <authorList>
            <consortium name="DOE Joint Genome Institute"/>
            <person name="David A.S."/>
            <person name="May G."/>
            <person name="Haridas S."/>
            <person name="Lim J."/>
            <person name="Wang M."/>
            <person name="Labutti K."/>
            <person name="Lipzen A."/>
            <person name="Barry K."/>
            <person name="Grigoriev I.V."/>
        </authorList>
    </citation>
    <scope>NUCLEOTIDE SEQUENCE [LARGE SCALE GENOMIC DNA]</scope>
    <source>
        <strain evidence="3">J235TASD1</strain>
    </source>
</reference>
<protein>
    <submittedName>
        <fullName evidence="2">Uncharacterized protein</fullName>
    </submittedName>
</protein>